<evidence type="ECO:0000259" key="1">
    <source>
        <dbReference type="Pfam" id="PF16107"/>
    </source>
</evidence>
<dbReference type="AlphaFoldDB" id="A0AA96LHC3"/>
<sequence length="166" mass="18806">MEYLVNDLQEEQKKAAYQADPLTHDIESILPYRSRYMGDASNLINLFQALPLQQASPTFELKPDTFTAEVSYRVSAGSLVKEQTARALLYNATAAFALIDNLKVLEFQLENSPAYRIERAELEHWYGKDWQGLLDAGHWKDHVQAKLADPSYVSRFEGKVLSPIAA</sequence>
<dbReference type="Pfam" id="PF16107">
    <property type="entry name" value="DUF4825"/>
    <property type="match status" value="1"/>
</dbReference>
<accession>A0AA96LHC3</accession>
<dbReference type="Proteomes" id="UP001305702">
    <property type="component" value="Chromosome"/>
</dbReference>
<evidence type="ECO:0000313" key="2">
    <source>
        <dbReference type="EMBL" id="WNQ13313.1"/>
    </source>
</evidence>
<dbReference type="EMBL" id="CP130318">
    <property type="protein sequence ID" value="WNQ13313.1"/>
    <property type="molecule type" value="Genomic_DNA"/>
</dbReference>
<evidence type="ECO:0000313" key="3">
    <source>
        <dbReference type="Proteomes" id="UP001305702"/>
    </source>
</evidence>
<reference evidence="2 3" key="1">
    <citation type="submission" date="2022-02" db="EMBL/GenBank/DDBJ databases">
        <title>Paenibacillus sp. MBLB1776 Whole Genome Shotgun Sequencing.</title>
        <authorList>
            <person name="Hwang C.Y."/>
            <person name="Cho E.-S."/>
            <person name="Seo M.-J."/>
        </authorList>
    </citation>
    <scope>NUCLEOTIDE SEQUENCE [LARGE SCALE GENOMIC DNA]</scope>
    <source>
        <strain evidence="2 3">MBLB1776</strain>
    </source>
</reference>
<feature type="domain" description="DUF4825" evidence="1">
    <location>
        <begin position="30"/>
        <end position="113"/>
    </location>
</feature>
<dbReference type="RefSeq" id="WP_315607093.1">
    <property type="nucleotide sequence ID" value="NZ_CP130318.1"/>
</dbReference>
<organism evidence="2 3">
    <name type="scientific">Paenibacillus aurantius</name>
    <dbReference type="NCBI Taxonomy" id="2918900"/>
    <lineage>
        <taxon>Bacteria</taxon>
        <taxon>Bacillati</taxon>
        <taxon>Bacillota</taxon>
        <taxon>Bacilli</taxon>
        <taxon>Bacillales</taxon>
        <taxon>Paenibacillaceae</taxon>
        <taxon>Paenibacillus</taxon>
    </lineage>
</organism>
<protein>
    <submittedName>
        <fullName evidence="2">DUF4825 domain-containing protein</fullName>
    </submittedName>
</protein>
<dbReference type="InterPro" id="IPR032250">
    <property type="entry name" value="DUF4825"/>
</dbReference>
<proteinExistence type="predicted"/>
<gene>
    <name evidence="2" type="ORF">MJA45_09900</name>
</gene>
<keyword evidence="3" id="KW-1185">Reference proteome</keyword>
<dbReference type="KEGG" id="paun:MJA45_09900"/>
<name>A0AA96LHC3_9BACL</name>